<reference evidence="4" key="1">
    <citation type="journal article" date="2019" name="Int. J. Syst. Evol. Microbiol.">
        <title>The Global Catalogue of Microorganisms (GCM) 10K type strain sequencing project: providing services to taxonomists for standard genome sequencing and annotation.</title>
        <authorList>
            <consortium name="The Broad Institute Genomics Platform"/>
            <consortium name="The Broad Institute Genome Sequencing Center for Infectious Disease"/>
            <person name="Wu L."/>
            <person name="Ma J."/>
        </authorList>
    </citation>
    <scope>NUCLEOTIDE SEQUENCE [LARGE SCALE GENOMIC DNA]</scope>
    <source>
        <strain evidence="4">CGMCC 4.7319</strain>
    </source>
</reference>
<dbReference type="Gene3D" id="2.30.110.10">
    <property type="entry name" value="Electron Transport, Fmn-binding Protein, Chain A"/>
    <property type="match status" value="1"/>
</dbReference>
<keyword evidence="1" id="KW-0560">Oxidoreductase</keyword>
<gene>
    <name evidence="3" type="ORF">GCM10011609_06530</name>
</gene>
<dbReference type="RefSeq" id="WP_189153016.1">
    <property type="nucleotide sequence ID" value="NZ_BMNC01000001.1"/>
</dbReference>
<keyword evidence="4" id="KW-1185">Reference proteome</keyword>
<proteinExistence type="predicted"/>
<dbReference type="Proteomes" id="UP000597656">
    <property type="component" value="Unassembled WGS sequence"/>
</dbReference>
<evidence type="ECO:0000313" key="4">
    <source>
        <dbReference type="Proteomes" id="UP000597656"/>
    </source>
</evidence>
<dbReference type="InterPro" id="IPR011576">
    <property type="entry name" value="Pyridox_Oxase_N"/>
</dbReference>
<evidence type="ECO:0000259" key="2">
    <source>
        <dbReference type="Pfam" id="PF01243"/>
    </source>
</evidence>
<evidence type="ECO:0000256" key="1">
    <source>
        <dbReference type="ARBA" id="ARBA00023002"/>
    </source>
</evidence>
<dbReference type="PANTHER" id="PTHR35176:SF6">
    <property type="entry name" value="HEME OXYGENASE HI_0854-RELATED"/>
    <property type="match status" value="1"/>
</dbReference>
<dbReference type="EMBL" id="BMNC01000001">
    <property type="protein sequence ID" value="GGM73432.1"/>
    <property type="molecule type" value="Genomic_DNA"/>
</dbReference>
<name>A0ABQ2HAP3_9PSEU</name>
<dbReference type="InterPro" id="IPR052019">
    <property type="entry name" value="F420H2_bilvrd_red/Heme_oxyg"/>
</dbReference>
<dbReference type="Pfam" id="PF01243">
    <property type="entry name" value="PNPOx_N"/>
    <property type="match status" value="1"/>
</dbReference>
<sequence length="145" mass="16169">MTTLDSLLAGHPEEFADRVRRRLADERVVWFTTVSDSGVAQPNPVWFHWDGEAFVVHNDRSSARVANLTARPRVTLHFDGGPLGRDVVVFQGTAEVHPEPTATALSQAYLDKYRQAIDTVLGGVAAFERSHPTVVRIRPTRLRGR</sequence>
<dbReference type="SUPFAM" id="SSF50475">
    <property type="entry name" value="FMN-binding split barrel"/>
    <property type="match status" value="1"/>
</dbReference>
<feature type="domain" description="Pyridoxamine 5'-phosphate oxidase N-terminal" evidence="2">
    <location>
        <begin position="17"/>
        <end position="142"/>
    </location>
</feature>
<dbReference type="InterPro" id="IPR012349">
    <property type="entry name" value="Split_barrel_FMN-bd"/>
</dbReference>
<organism evidence="3 4">
    <name type="scientific">Lentzea pudingi</name>
    <dbReference type="NCBI Taxonomy" id="1789439"/>
    <lineage>
        <taxon>Bacteria</taxon>
        <taxon>Bacillati</taxon>
        <taxon>Actinomycetota</taxon>
        <taxon>Actinomycetes</taxon>
        <taxon>Pseudonocardiales</taxon>
        <taxon>Pseudonocardiaceae</taxon>
        <taxon>Lentzea</taxon>
    </lineage>
</organism>
<accession>A0ABQ2HAP3</accession>
<comment type="caution">
    <text evidence="3">The sequence shown here is derived from an EMBL/GenBank/DDBJ whole genome shotgun (WGS) entry which is preliminary data.</text>
</comment>
<evidence type="ECO:0000313" key="3">
    <source>
        <dbReference type="EMBL" id="GGM73432.1"/>
    </source>
</evidence>
<protein>
    <recommendedName>
        <fullName evidence="2">Pyridoxamine 5'-phosphate oxidase N-terminal domain-containing protein</fullName>
    </recommendedName>
</protein>
<dbReference type="PANTHER" id="PTHR35176">
    <property type="entry name" value="HEME OXYGENASE HI_0854-RELATED"/>
    <property type="match status" value="1"/>
</dbReference>